<gene>
    <name evidence="4" type="ORF">A3F00_02360</name>
</gene>
<dbReference type="InterPro" id="IPR028098">
    <property type="entry name" value="Glyco_trans_4-like_N"/>
</dbReference>
<organism evidence="4 5">
    <name type="scientific">Candidatus Daviesbacteria bacterium RIFCSPHIGHO2_12_FULL_37_11</name>
    <dbReference type="NCBI Taxonomy" id="1797777"/>
    <lineage>
        <taxon>Bacteria</taxon>
        <taxon>Candidatus Daviesiibacteriota</taxon>
    </lineage>
</organism>
<dbReference type="InterPro" id="IPR001296">
    <property type="entry name" value="Glyco_trans_1"/>
</dbReference>
<proteinExistence type="predicted"/>
<evidence type="ECO:0000256" key="1">
    <source>
        <dbReference type="ARBA" id="ARBA00022679"/>
    </source>
</evidence>
<protein>
    <recommendedName>
        <fullName evidence="6">Glycosyl transferase family 1 domain-containing protein</fullName>
    </recommendedName>
</protein>
<feature type="domain" description="Glycosyltransferase subfamily 4-like N-terminal" evidence="3">
    <location>
        <begin position="17"/>
        <end position="178"/>
    </location>
</feature>
<keyword evidence="1" id="KW-0808">Transferase</keyword>
<evidence type="ECO:0008006" key="6">
    <source>
        <dbReference type="Google" id="ProtNLM"/>
    </source>
</evidence>
<dbReference type="AlphaFoldDB" id="A0A1F5K8T6"/>
<name>A0A1F5K8T6_9BACT</name>
<accession>A0A1F5K8T6</accession>
<dbReference type="GO" id="GO:0016757">
    <property type="term" value="F:glycosyltransferase activity"/>
    <property type="evidence" value="ECO:0007669"/>
    <property type="project" value="InterPro"/>
</dbReference>
<dbReference type="PANTHER" id="PTHR46401">
    <property type="entry name" value="GLYCOSYLTRANSFERASE WBBK-RELATED"/>
    <property type="match status" value="1"/>
</dbReference>
<dbReference type="Proteomes" id="UP000176527">
    <property type="component" value="Unassembled WGS sequence"/>
</dbReference>
<evidence type="ECO:0000259" key="3">
    <source>
        <dbReference type="Pfam" id="PF13439"/>
    </source>
</evidence>
<dbReference type="PANTHER" id="PTHR46401:SF2">
    <property type="entry name" value="GLYCOSYLTRANSFERASE WBBK-RELATED"/>
    <property type="match status" value="1"/>
</dbReference>
<evidence type="ECO:0000313" key="4">
    <source>
        <dbReference type="EMBL" id="OGE37225.1"/>
    </source>
</evidence>
<dbReference type="SUPFAM" id="SSF53756">
    <property type="entry name" value="UDP-Glycosyltransferase/glycogen phosphorylase"/>
    <property type="match status" value="1"/>
</dbReference>
<dbReference type="Pfam" id="PF13439">
    <property type="entry name" value="Glyco_transf_4"/>
    <property type="match status" value="1"/>
</dbReference>
<dbReference type="EMBL" id="MFDE01000048">
    <property type="protein sequence ID" value="OGE37225.1"/>
    <property type="molecule type" value="Genomic_DNA"/>
</dbReference>
<evidence type="ECO:0000259" key="2">
    <source>
        <dbReference type="Pfam" id="PF00534"/>
    </source>
</evidence>
<evidence type="ECO:0000313" key="5">
    <source>
        <dbReference type="Proteomes" id="UP000176527"/>
    </source>
</evidence>
<dbReference type="Pfam" id="PF00534">
    <property type="entry name" value="Glycos_transf_1"/>
    <property type="match status" value="1"/>
</dbReference>
<dbReference type="Gene3D" id="3.40.50.2000">
    <property type="entry name" value="Glycogen Phosphorylase B"/>
    <property type="match status" value="2"/>
</dbReference>
<comment type="caution">
    <text evidence="4">The sequence shown here is derived from an EMBL/GenBank/DDBJ whole genome shotgun (WGS) entry which is preliminary data.</text>
</comment>
<sequence>MNILIFSWRDIKHPLAGGAEQVMHEHAKGWIEVGHSVTHFSAHFSGAKIYEEIDGIKLVRFSHQYLGVQIAGFFFYIKNRNKFDVVIDEFHGLPFFTPLYVRKKILAVVQETARGVWFFNSLPTPLNWLVGFIGYIIEPFAFLFYRQVNFMTGSRSAKEDIAKMGVISGNITVIPHGVITPKKNSQHKNNKKNTVMFLGKLSKDKGIEDAIKCFSILNSRENFQFWIIGKPETKNYGDKIKEMVINANLDKKLKFWGFVSQQKKFDLLSMAHILVNPSIREGWGLVNIEANSVGTPVIAYKSAGLIDSVKNGLNGLICNQNSPEELANKVLSLFNNDKLYMKLSTGGKKWSRKFSWKRSCKLSLKLLESI</sequence>
<feature type="domain" description="Glycosyl transferase family 1" evidence="2">
    <location>
        <begin position="182"/>
        <end position="350"/>
    </location>
</feature>
<dbReference type="GO" id="GO:0009103">
    <property type="term" value="P:lipopolysaccharide biosynthetic process"/>
    <property type="evidence" value="ECO:0007669"/>
    <property type="project" value="TreeGrafter"/>
</dbReference>
<reference evidence="4 5" key="1">
    <citation type="journal article" date="2016" name="Nat. Commun.">
        <title>Thousands of microbial genomes shed light on interconnected biogeochemical processes in an aquifer system.</title>
        <authorList>
            <person name="Anantharaman K."/>
            <person name="Brown C.T."/>
            <person name="Hug L.A."/>
            <person name="Sharon I."/>
            <person name="Castelle C.J."/>
            <person name="Probst A.J."/>
            <person name="Thomas B.C."/>
            <person name="Singh A."/>
            <person name="Wilkins M.J."/>
            <person name="Karaoz U."/>
            <person name="Brodie E.L."/>
            <person name="Williams K.H."/>
            <person name="Hubbard S.S."/>
            <person name="Banfield J.F."/>
        </authorList>
    </citation>
    <scope>NUCLEOTIDE SEQUENCE [LARGE SCALE GENOMIC DNA]</scope>
</reference>
<dbReference type="CDD" id="cd03801">
    <property type="entry name" value="GT4_PimA-like"/>
    <property type="match status" value="1"/>
</dbReference>